<keyword evidence="1" id="KW-0732">Signal</keyword>
<proteinExistence type="predicted"/>
<dbReference type="AlphaFoldDB" id="H8ZCG5"/>
<gene>
    <name evidence="2" type="ORF">NERG_01408</name>
</gene>
<dbReference type="HOGENOM" id="CLU_582766_0_0_1"/>
<organism evidence="2">
    <name type="scientific">Nematocida ausubeli (strain ATCC PRA-371 / ERTm2)</name>
    <name type="common">Nematode killer fungus</name>
    <dbReference type="NCBI Taxonomy" id="1913371"/>
    <lineage>
        <taxon>Eukaryota</taxon>
        <taxon>Fungi</taxon>
        <taxon>Fungi incertae sedis</taxon>
        <taxon>Microsporidia</taxon>
        <taxon>Nematocida</taxon>
    </lineage>
</organism>
<reference evidence="2" key="1">
    <citation type="submission" date="2011-03" db="EMBL/GenBank/DDBJ databases">
        <title>The Genome Sequence of Nematocida sp1 strain ERTm2.</title>
        <authorList>
            <consortium name="The Broad Institute Genome Sequencing Platform"/>
            <consortium name="The Broad Institute Genome Sequencing Center for Infectious Disease"/>
            <person name="Cuomo C."/>
            <person name="Troemel E."/>
            <person name="Young S.K."/>
            <person name="Zeng Q."/>
            <person name="Gargeya S."/>
            <person name="Fitzgerald M."/>
            <person name="Haas B."/>
            <person name="Abouelleil A."/>
            <person name="Alvarado L."/>
            <person name="Arachchi H.M."/>
            <person name="Berlin A."/>
            <person name="Brown A."/>
            <person name="Chapman S.B."/>
            <person name="Chen Z."/>
            <person name="Dunbar C."/>
            <person name="Freedman E."/>
            <person name="Gearin G."/>
            <person name="Gellesch M."/>
            <person name="Goldberg J."/>
            <person name="Griggs A."/>
            <person name="Gujja S."/>
            <person name="Heilman E.R."/>
            <person name="Heiman D."/>
            <person name="Howarth C."/>
            <person name="Larson L."/>
            <person name="Lui A."/>
            <person name="MacDonald P.J.P."/>
            <person name="Mehta T."/>
            <person name="Montmayeur A."/>
            <person name="Murphy C."/>
            <person name="Neiman D."/>
            <person name="Pearson M."/>
            <person name="Priest M."/>
            <person name="Roberts A."/>
            <person name="Saif S."/>
            <person name="Shea T."/>
            <person name="Shenoy N."/>
            <person name="Sisk P."/>
            <person name="Stolte C."/>
            <person name="Sykes S."/>
            <person name="White J."/>
            <person name="Yandava C."/>
            <person name="Wortman J."/>
            <person name="Nusbaum C."/>
            <person name="Birren B."/>
        </authorList>
    </citation>
    <scope>NUCLEOTIDE SEQUENCE</scope>
    <source>
        <strain evidence="2">ERTm2</strain>
    </source>
</reference>
<feature type="chain" id="PRO_5003617411" evidence="1">
    <location>
        <begin position="27"/>
        <end position="469"/>
    </location>
</feature>
<accession>H8ZCG5</accession>
<dbReference type="EMBL" id="JH604635">
    <property type="protein sequence ID" value="EHY65801.1"/>
    <property type="molecule type" value="Genomic_DNA"/>
</dbReference>
<sequence>MINIKSIISIATLALLLCGQIAKAGSFEAGVESMTGLPQGGVLGLCNCFPNASCQNNNLEKLAAAIRSIRKTVMKMGNPSQCLEPEMLMSMGVIPPNTGTECLDILIKSINPFQILSAENTPKLASSYNSCTEFHKSLLGMLNLRLTGGYAAMNDYMSMKNMPNACGNSSFIGFGNPSGDFGACGCGSSLLGGMGGMSQPSMCSGGMPQPSVCSGGLGGMGGMPQPSMCSGGMPSMPQPSMCSGGMGGLGSLGGLGGMGSPCPCGMGGMPQQNSCAGGMSGMGEFSSLGMPSGIIDVITQLKENSVCPPPSYKKCLEETDPNAPGPTNVRIGNCCGPDLNAMMIRSIQQQQEQMFERPKECPLSPPIMMGMIGATQIGNAYQRSLKNCQKAISNTLPTTQVTMGCPCDCEDKCQSGMNPSLFNTNLGLSPGLDIDLSSCPRVPFNAGGPCMKETAGEMAKLTALQMSCY</sequence>
<feature type="signal peptide" evidence="1">
    <location>
        <begin position="1"/>
        <end position="26"/>
    </location>
</feature>
<dbReference type="Proteomes" id="UP000005622">
    <property type="component" value="Unassembled WGS sequence"/>
</dbReference>
<protein>
    <submittedName>
        <fullName evidence="2">Uncharacterized protein</fullName>
    </submittedName>
</protein>
<evidence type="ECO:0000256" key="1">
    <source>
        <dbReference type="SAM" id="SignalP"/>
    </source>
</evidence>
<evidence type="ECO:0000313" key="2">
    <source>
        <dbReference type="EMBL" id="EHY65801.1"/>
    </source>
</evidence>
<name>H8ZCG5_NEMA1</name>